<accession>A0AAW4U073</accession>
<evidence type="ECO:0000313" key="1">
    <source>
        <dbReference type="EMBL" id="MCB5644095.1"/>
    </source>
</evidence>
<dbReference type="Proteomes" id="UP001198148">
    <property type="component" value="Unassembled WGS sequence"/>
</dbReference>
<sequence>MASVSKVTQMAHQFARICVFGDVRVQFRQQARQQSHGLRRERPVWFGEQVVAGESRGFESGLLLVDQRLQTGTLRGDAGFCGHGRLPHSNRRRLVQSRL</sequence>
<evidence type="ECO:0000313" key="2">
    <source>
        <dbReference type="Proteomes" id="UP001198148"/>
    </source>
</evidence>
<dbReference type="EMBL" id="JAJBPF010000002">
    <property type="protein sequence ID" value="MCB5644095.1"/>
    <property type="molecule type" value="Genomic_DNA"/>
</dbReference>
<reference evidence="1" key="1">
    <citation type="submission" date="2021-10" db="EMBL/GenBank/DDBJ databases">
        <title>Collection of gut derived symbiotic bacterial strains cultured from healthy donors.</title>
        <authorList>
            <person name="Lin H."/>
            <person name="Littmann E."/>
            <person name="Claire K."/>
            <person name="Pamer E."/>
        </authorList>
    </citation>
    <scope>NUCLEOTIDE SEQUENCE</scope>
    <source>
        <strain evidence="1">MSK.23.105</strain>
    </source>
</reference>
<protein>
    <submittedName>
        <fullName evidence="1">Uncharacterized protein</fullName>
    </submittedName>
</protein>
<organism evidence="1 2">
    <name type="scientific">Bifidobacterium breve</name>
    <dbReference type="NCBI Taxonomy" id="1685"/>
    <lineage>
        <taxon>Bacteria</taxon>
        <taxon>Bacillati</taxon>
        <taxon>Actinomycetota</taxon>
        <taxon>Actinomycetes</taxon>
        <taxon>Bifidobacteriales</taxon>
        <taxon>Bifidobacteriaceae</taxon>
        <taxon>Bifidobacterium</taxon>
    </lineage>
</organism>
<dbReference type="AlphaFoldDB" id="A0AAW4U073"/>
<gene>
    <name evidence="1" type="ORF">LIP63_01535</name>
</gene>
<name>A0AAW4U073_BIFBR</name>
<dbReference type="RefSeq" id="WP_217296605.1">
    <property type="nucleotide sequence ID" value="NZ_JAHOCE010000022.1"/>
</dbReference>
<comment type="caution">
    <text evidence="1">The sequence shown here is derived from an EMBL/GenBank/DDBJ whole genome shotgun (WGS) entry which is preliminary data.</text>
</comment>
<proteinExistence type="predicted"/>